<accession>A0A7W8BTY0</accession>
<keyword evidence="1" id="KW-0472">Membrane</keyword>
<feature type="transmembrane region" description="Helical" evidence="1">
    <location>
        <begin position="74"/>
        <end position="95"/>
    </location>
</feature>
<evidence type="ECO:0000313" key="2">
    <source>
        <dbReference type="EMBL" id="MBB5128366.1"/>
    </source>
</evidence>
<reference evidence="2 3" key="1">
    <citation type="submission" date="2020-08" db="EMBL/GenBank/DDBJ databases">
        <title>Genomic Encyclopedia of Type Strains, Phase III (KMG-III): the genomes of soil and plant-associated and newly described type strains.</title>
        <authorList>
            <person name="Whitman W."/>
        </authorList>
    </citation>
    <scope>NUCLEOTIDE SEQUENCE [LARGE SCALE GENOMIC DNA]</scope>
    <source>
        <strain evidence="2 3">CECT 3226</strain>
    </source>
</reference>
<keyword evidence="3" id="KW-1185">Reference proteome</keyword>
<gene>
    <name evidence="2" type="ORF">FHS32_005141</name>
</gene>
<dbReference type="EMBL" id="JACHJE010000013">
    <property type="protein sequence ID" value="MBB5128366.1"/>
    <property type="molecule type" value="Genomic_DNA"/>
</dbReference>
<evidence type="ECO:0000256" key="1">
    <source>
        <dbReference type="SAM" id="Phobius"/>
    </source>
</evidence>
<name>A0A7W8BTY0_9ACTN</name>
<feature type="transmembrane region" description="Helical" evidence="1">
    <location>
        <begin position="137"/>
        <end position="156"/>
    </location>
</feature>
<keyword evidence="1" id="KW-0812">Transmembrane</keyword>
<evidence type="ECO:0000313" key="3">
    <source>
        <dbReference type="Proteomes" id="UP000568022"/>
    </source>
</evidence>
<organism evidence="2 3">
    <name type="scientific">Streptomyces griseoloalbus</name>
    <dbReference type="NCBI Taxonomy" id="67303"/>
    <lineage>
        <taxon>Bacteria</taxon>
        <taxon>Bacillati</taxon>
        <taxon>Actinomycetota</taxon>
        <taxon>Actinomycetes</taxon>
        <taxon>Kitasatosporales</taxon>
        <taxon>Streptomycetaceae</taxon>
        <taxon>Streptomyces</taxon>
    </lineage>
</organism>
<dbReference type="AlphaFoldDB" id="A0A7W8BTY0"/>
<sequence>MTTGPRLTPGRPAIPADRAAAHRMRRALAEELPKVREAALAWRNGLAGLFVGLLGFGLVKGRTDVTKLASPYDALVGGMLLLSLVCGAVGALYLLRAAHGTPVATPLVLESGAGVAARYAGDHVEAGRALRAMRRGVVLTMACGALLVAGVAFTWYGPVKDKPQLLVKTPSGTECGEPLRVERGVVVLKTDTGEMRVSLVEATAVMAVEVCPGTAPGG</sequence>
<feature type="transmembrane region" description="Helical" evidence="1">
    <location>
        <begin position="40"/>
        <end position="59"/>
    </location>
</feature>
<keyword evidence="1" id="KW-1133">Transmembrane helix</keyword>
<dbReference type="Proteomes" id="UP000568022">
    <property type="component" value="Unassembled WGS sequence"/>
</dbReference>
<protein>
    <submittedName>
        <fullName evidence="2">Uncharacterized protein</fullName>
    </submittedName>
</protein>
<proteinExistence type="predicted"/>
<comment type="caution">
    <text evidence="2">The sequence shown here is derived from an EMBL/GenBank/DDBJ whole genome shotgun (WGS) entry which is preliminary data.</text>
</comment>